<gene>
    <name evidence="3" type="primary">LOC34619348</name>
</gene>
<feature type="region of interest" description="Disordered" evidence="1">
    <location>
        <begin position="1"/>
        <end position="34"/>
    </location>
</feature>
<dbReference type="Proteomes" id="UP000515125">
    <property type="component" value="Unplaced"/>
</dbReference>
<dbReference type="RefSeq" id="XP_026191903.1">
    <property type="nucleotide sequence ID" value="XM_026336118.1"/>
</dbReference>
<dbReference type="AlphaFoldDB" id="A0A6P6RVL3"/>
<sequence>MELGKFGGLQLPLGAPLPHPMSADPKSPLPETPRLEGALHGITEAVQGPSNTTDGDFLKRKAPEHIVVGEIRQNLDDLKAAVLSYYSRLYSLAGRSINERLDRLAAPPFSNKASTRLPLARGSRSTSKKHQGLSVPPPDTCFDFFAEEHQDGDLVSKAEDPSLQRRFYGISQLPGEKIDREMVGHDNFLGRQLKETRGGHINELLGDLRSKCSAATSRLNLIGDQLERECEDPNLREWEYTTLPQVRRKPDLGRDPQLRRHLLTLYRDLSHQSQTNQLKINAIQSKLKVLNLHTQSDMIKLKSDPRIAF</sequence>
<name>A0A6P6RVL3_9EIME</name>
<proteinExistence type="predicted"/>
<organism evidence="2 3">
    <name type="scientific">Cyclospora cayetanensis</name>
    <dbReference type="NCBI Taxonomy" id="88456"/>
    <lineage>
        <taxon>Eukaryota</taxon>
        <taxon>Sar</taxon>
        <taxon>Alveolata</taxon>
        <taxon>Apicomplexa</taxon>
        <taxon>Conoidasida</taxon>
        <taxon>Coccidia</taxon>
        <taxon>Eucoccidiorida</taxon>
        <taxon>Eimeriorina</taxon>
        <taxon>Eimeriidae</taxon>
        <taxon>Cyclospora</taxon>
    </lineage>
</organism>
<feature type="region of interest" description="Disordered" evidence="1">
    <location>
        <begin position="109"/>
        <end position="135"/>
    </location>
</feature>
<reference evidence="3" key="1">
    <citation type="submission" date="2025-08" db="UniProtKB">
        <authorList>
            <consortium name="RefSeq"/>
        </authorList>
    </citation>
    <scope>IDENTIFICATION</scope>
</reference>
<dbReference type="OrthoDB" id="345648at2759"/>
<dbReference type="GeneID" id="34619348"/>
<evidence type="ECO:0000313" key="3">
    <source>
        <dbReference type="RefSeq" id="XP_026191903.1"/>
    </source>
</evidence>
<keyword evidence="2" id="KW-1185">Reference proteome</keyword>
<accession>A0A6P6RVL3</accession>
<protein>
    <submittedName>
        <fullName evidence="3">Uncharacterized protein LOC34619348</fullName>
    </submittedName>
</protein>
<evidence type="ECO:0000313" key="2">
    <source>
        <dbReference type="Proteomes" id="UP000515125"/>
    </source>
</evidence>
<evidence type="ECO:0000256" key="1">
    <source>
        <dbReference type="SAM" id="MobiDB-lite"/>
    </source>
</evidence>